<dbReference type="AlphaFoldDB" id="A0AA35SDM1"/>
<evidence type="ECO:0000313" key="3">
    <source>
        <dbReference type="Proteomes" id="UP001174909"/>
    </source>
</evidence>
<dbReference type="Pfam" id="PF00622">
    <property type="entry name" value="SPRY"/>
    <property type="match status" value="1"/>
</dbReference>
<dbReference type="Gene3D" id="2.60.120.920">
    <property type="match status" value="1"/>
</dbReference>
<name>A0AA35SDM1_GEOBA</name>
<dbReference type="InterPro" id="IPR001870">
    <property type="entry name" value="B30.2/SPRY"/>
</dbReference>
<dbReference type="InterPro" id="IPR050618">
    <property type="entry name" value="Ubq-SigPath_Reg"/>
</dbReference>
<dbReference type="InterPro" id="IPR003877">
    <property type="entry name" value="SPRY_dom"/>
</dbReference>
<protein>
    <submittedName>
        <fullName evidence="2">SPRY domain-containing protein 3</fullName>
    </submittedName>
</protein>
<feature type="domain" description="B30.2/SPRY" evidence="1">
    <location>
        <begin position="1"/>
        <end position="166"/>
    </location>
</feature>
<dbReference type="SUPFAM" id="SSF49899">
    <property type="entry name" value="Concanavalin A-like lectins/glucanases"/>
    <property type="match status" value="1"/>
</dbReference>
<dbReference type="PANTHER" id="PTHR12864">
    <property type="entry name" value="RAN BINDING PROTEIN 9-RELATED"/>
    <property type="match status" value="1"/>
</dbReference>
<dbReference type="EMBL" id="CASHTH010002284">
    <property type="protein sequence ID" value="CAI8027514.1"/>
    <property type="molecule type" value="Genomic_DNA"/>
</dbReference>
<comment type="caution">
    <text evidence="2">The sequence shown here is derived from an EMBL/GenBank/DDBJ whole genome shotgun (WGS) entry which is preliminary data.</text>
</comment>
<organism evidence="2 3">
    <name type="scientific">Geodia barretti</name>
    <name type="common">Barrett's horny sponge</name>
    <dbReference type="NCBI Taxonomy" id="519541"/>
    <lineage>
        <taxon>Eukaryota</taxon>
        <taxon>Metazoa</taxon>
        <taxon>Porifera</taxon>
        <taxon>Demospongiae</taxon>
        <taxon>Heteroscleromorpha</taxon>
        <taxon>Tetractinellida</taxon>
        <taxon>Astrophorina</taxon>
        <taxon>Geodiidae</taxon>
        <taxon>Geodia</taxon>
    </lineage>
</organism>
<sequence length="166" mass="18349">MEEEREAVEGVKLHRKGRVMKAQSVQSEDDVFLFQGGGRSTGIVKFLEPLSPLLNYFECVIVNKGRDTAIGVGCGERSYPMTRMPGWNRNSCGYHADDGKLYHESGMGRAFGPQCTTGDRMGCGVTFDTGLDRGMVEVFFTKNGNQVGEVERMKRPLNGVYPLIGE</sequence>
<accession>A0AA35SDM1</accession>
<keyword evidence="3" id="KW-1185">Reference proteome</keyword>
<dbReference type="PROSITE" id="PS50188">
    <property type="entry name" value="B302_SPRY"/>
    <property type="match status" value="1"/>
</dbReference>
<dbReference type="InterPro" id="IPR013320">
    <property type="entry name" value="ConA-like_dom_sf"/>
</dbReference>
<reference evidence="2" key="1">
    <citation type="submission" date="2023-03" db="EMBL/GenBank/DDBJ databases">
        <authorList>
            <person name="Steffen K."/>
            <person name="Cardenas P."/>
        </authorList>
    </citation>
    <scope>NUCLEOTIDE SEQUENCE</scope>
</reference>
<evidence type="ECO:0000313" key="2">
    <source>
        <dbReference type="EMBL" id="CAI8027514.1"/>
    </source>
</evidence>
<proteinExistence type="predicted"/>
<dbReference type="InterPro" id="IPR043136">
    <property type="entry name" value="B30.2/SPRY_sf"/>
</dbReference>
<gene>
    <name evidence="2" type="ORF">GBAR_LOCUS15732</name>
</gene>
<evidence type="ECO:0000259" key="1">
    <source>
        <dbReference type="PROSITE" id="PS50188"/>
    </source>
</evidence>
<dbReference type="Proteomes" id="UP001174909">
    <property type="component" value="Unassembled WGS sequence"/>
</dbReference>